<accession>A0ABY7SBD9</accession>
<dbReference type="Pfam" id="PF03527">
    <property type="entry name" value="RHS"/>
    <property type="match status" value="1"/>
</dbReference>
<dbReference type="Pfam" id="PF25023">
    <property type="entry name" value="TEN_YD-shell"/>
    <property type="match status" value="1"/>
</dbReference>
<evidence type="ECO:0000256" key="6">
    <source>
        <dbReference type="ARBA" id="ARBA00022801"/>
    </source>
</evidence>
<dbReference type="InterPro" id="IPR044925">
    <property type="entry name" value="His-Me_finger_sf"/>
</dbReference>
<sequence length="1594" mass="174546">MTKEAWTGMGLLHQAMNIGAETSARQMGWGSGGDNTEPVGSTPEMREAISNQTDARSDLERGWDSTLDFMESPTVQYSAMGVGAAAVMANAGLGAAACATASASSIAIASGSALIPLAAGVGAGLIGNWAGGHIGNWVGSAMGLEPLSGPSEEPAVVGDKIYHAPSGLVAGLMGAAIVLGAVAAIGAMAALTAATGGAAAPLLVATVGFIAGGLVGGTLFGAASSLGQQGEEKGEIRKGSPDVLFENKAVAHVSAFIDCRDHGMEKQCAQGSDTVYVNGFPLSRKGHKTTCDGTIQTGRKTIKLDMTTSADQLDIDGGWLNRIVRTGVAISDFLPFPRSAKPRPGDSTPPRPKPDDSTPAPPTRPRESAESDGINTNAQNRVGDPVDVASGQVSECRIDITIPGTIPLRLDRSYRRGATGIQGNDWSGTWAQHLRIEAGRTVWQDPDGVEFTFDTPDDNVWSVNLRCPHIALLGSRSGLMYLYDYRSQLFTIFNHRVKNRLLLSAIQDRNGNEITFHYGEEGLKSVNHSDGFGLAVDSRRMLIHHAALIGHDAGDCVFTWQYDRTGRLTRVDSAQTGQLRYGYDEQGRLNMWADSGLTRAHFAYDRADRVIRNWSDSGHLSVELAYDVDARRTRVTDAAGCVSFFDWNERGLVWREIDALGGEWLTEWGSACEVRAWQDPLGNRWAFSYNGVGDLVRTTDPDGNIDSWEYNADRLPIAHIDATRARTEFRYNKNGKLVAVIDPTGTERLYRRDEQGKIMRIDLPQMRQTRIYYDALNRPSRLQTPSGEVIRLIHDTEGRLIRQIDEIGAETCFDYARGPQNPRGDLAQVTLPDGTVVDTAYDGEGLVAAVRNGVGDTRHFRYGAFGLPLETRDAQGNRVRLEHDHALCLTAIINESGQRYELTYDAVGHLITERDYSGLVTRYDYDIAGRVCRRIAPDGVESRYTWSPAGRLVRVEVAAGEKVAVTTSEYDAAGRLVEIRNDDGVVTRSYDAAGRMISETVNGRQMTYAYETGSAAPVARGGDGLELELAYSLDGSMSAMRFAGTELCFERDARGLEIQRRTTGGFTHEQGWDVMRRLGGQLVGPEAMNGRPSAARIERGYNWDRAGRVISIADRSAGVTNIHYDARGLVTGISQQRPDGSSPILHQYDYDPSRNLAELIENMHSQQIEAHAGRIRRRGNITYQHDACGRVIEKRHEEPGFRPRIWQMSWDAHDQLVRLRTPDGSVWCYEYDALGRRIRRLRVLEGGVKSHARQNRAPDDWSLPESAPAQDRSSADDPGGVALRRIGSAYQWDGDCIAAEAPVYADGTVAWDQAEHWIYEPGSFRPLARVYQDHIAHVVTDHLGTPRELVSEDGRKVLWRAELGLWGKLDHLEQTANDDQPPVACPIRFQGQWEDPESGLYYNRHRYYDPDATQYLSPDPIGLEGGLRPQGYVTDPNGWVDPLGLDRQGPRYEPGSGSGGGQPVSSDWMRRVVNESGGPIPNTIADKLRGRHFSTFDDFRSAFWQEVATDPKLASQFNAANRARMAKGLAPIAPRTEQIGGRKSFELDHARPIYQGGAVYDVDNLQVMTPRAHIEKTGIDNNLPRNNGPCPGAG</sequence>
<keyword evidence="4" id="KW-0677">Repeat</keyword>
<evidence type="ECO:0000256" key="3">
    <source>
        <dbReference type="ARBA" id="ARBA00022722"/>
    </source>
</evidence>
<dbReference type="Proteomes" id="UP001215549">
    <property type="component" value="Chromosome"/>
</dbReference>
<feature type="region of interest" description="Disordered" evidence="9">
    <location>
        <begin position="334"/>
        <end position="386"/>
    </location>
</feature>
<feature type="domain" description="RHS protein conserved region" evidence="11">
    <location>
        <begin position="1335"/>
        <end position="1369"/>
    </location>
</feature>
<dbReference type="RefSeq" id="WP_141225802.1">
    <property type="nucleotide sequence ID" value="NZ_CP067140.1"/>
</dbReference>
<keyword evidence="7" id="KW-0044">Antibiotic</keyword>
<dbReference type="NCBIfam" id="TIGR03696">
    <property type="entry name" value="Rhs_assc_core"/>
    <property type="match status" value="1"/>
</dbReference>
<comment type="similarity">
    <text evidence="1">Belongs to the colicin/pyosin nuclease family.</text>
</comment>
<evidence type="ECO:0000256" key="10">
    <source>
        <dbReference type="SAM" id="Phobius"/>
    </source>
</evidence>
<dbReference type="Gene3D" id="3.90.540.10">
    <property type="entry name" value="Colicin/pyocin, DNase domain"/>
    <property type="match status" value="1"/>
</dbReference>
<dbReference type="InterPro" id="IPR001826">
    <property type="entry name" value="RHS"/>
</dbReference>
<dbReference type="InterPro" id="IPR022385">
    <property type="entry name" value="Rhs_assc_core"/>
</dbReference>
<feature type="transmembrane region" description="Helical" evidence="10">
    <location>
        <begin position="77"/>
        <end position="99"/>
    </location>
</feature>
<dbReference type="InterPro" id="IPR037146">
    <property type="entry name" value="Colicin/pyocin_DNase_dom_sf"/>
</dbReference>
<feature type="transmembrane region" description="Helical" evidence="10">
    <location>
        <begin position="202"/>
        <end position="223"/>
    </location>
</feature>
<keyword evidence="10" id="KW-1133">Transmembrane helix</keyword>
<evidence type="ECO:0000259" key="13">
    <source>
        <dbReference type="Pfam" id="PF25023"/>
    </source>
</evidence>
<keyword evidence="2" id="KW-0929">Antimicrobial</keyword>
<reference evidence="14 15" key="1">
    <citation type="submission" date="2021-01" db="EMBL/GenBank/DDBJ databases">
        <title>Biogeographic distribution of Paracoccus.</title>
        <authorList>
            <person name="Hollensteiner J."/>
            <person name="Leineberger J."/>
            <person name="Brinkhoff T."/>
            <person name="Daniel R."/>
        </authorList>
    </citation>
    <scope>NUCLEOTIDE SEQUENCE [LARGE SCALE GENOMIC DNA]</scope>
    <source>
        <strain evidence="14 15">DSM 18447</strain>
    </source>
</reference>
<evidence type="ECO:0000256" key="1">
    <source>
        <dbReference type="ARBA" id="ARBA00006811"/>
    </source>
</evidence>
<evidence type="ECO:0000313" key="14">
    <source>
        <dbReference type="EMBL" id="WCR04278.1"/>
    </source>
</evidence>
<dbReference type="InterPro" id="IPR031325">
    <property type="entry name" value="RHS_repeat"/>
</dbReference>
<dbReference type="Gene3D" id="2.180.10.10">
    <property type="entry name" value="RHS repeat-associated core"/>
    <property type="match status" value="2"/>
</dbReference>
<dbReference type="EMBL" id="CP067140">
    <property type="protein sequence ID" value="WCR04278.1"/>
    <property type="molecule type" value="Genomic_DNA"/>
</dbReference>
<dbReference type="InterPro" id="IPR006530">
    <property type="entry name" value="YD"/>
</dbReference>
<keyword evidence="3" id="KW-0540">Nuclease</keyword>
<keyword evidence="10" id="KW-0472">Membrane</keyword>
<keyword evidence="8" id="KW-0078">Bacteriocin</keyword>
<name>A0ABY7SBD9_9RHOB</name>
<evidence type="ECO:0000313" key="15">
    <source>
        <dbReference type="Proteomes" id="UP001215549"/>
    </source>
</evidence>
<evidence type="ECO:0000259" key="11">
    <source>
        <dbReference type="Pfam" id="PF03527"/>
    </source>
</evidence>
<dbReference type="PANTHER" id="PTHR32305:SF15">
    <property type="entry name" value="PROTEIN RHSA-RELATED"/>
    <property type="match status" value="1"/>
</dbReference>
<feature type="domain" description="DUF6531" evidence="12">
    <location>
        <begin position="383"/>
        <end position="453"/>
    </location>
</feature>
<evidence type="ECO:0000256" key="9">
    <source>
        <dbReference type="SAM" id="MobiDB-lite"/>
    </source>
</evidence>
<feature type="region of interest" description="Disordered" evidence="9">
    <location>
        <begin position="1253"/>
        <end position="1280"/>
    </location>
</feature>
<protein>
    <submittedName>
        <fullName evidence="14">PAAR domain-containing protein</fullName>
    </submittedName>
</protein>
<evidence type="ECO:0000256" key="7">
    <source>
        <dbReference type="ARBA" id="ARBA00023022"/>
    </source>
</evidence>
<evidence type="ECO:0000259" key="12">
    <source>
        <dbReference type="Pfam" id="PF20148"/>
    </source>
</evidence>
<feature type="domain" description="Teneurin-like YD-shell" evidence="13">
    <location>
        <begin position="625"/>
        <end position="806"/>
    </location>
</feature>
<keyword evidence="6" id="KW-0378">Hydrolase</keyword>
<evidence type="ECO:0000256" key="2">
    <source>
        <dbReference type="ARBA" id="ARBA00022529"/>
    </source>
</evidence>
<dbReference type="InterPro" id="IPR050708">
    <property type="entry name" value="T6SS_VgrG/RHS"/>
</dbReference>
<evidence type="ECO:0000256" key="5">
    <source>
        <dbReference type="ARBA" id="ARBA00022759"/>
    </source>
</evidence>
<keyword evidence="15" id="KW-1185">Reference proteome</keyword>
<feature type="region of interest" description="Disordered" evidence="9">
    <location>
        <begin position="1446"/>
        <end position="1466"/>
    </location>
</feature>
<dbReference type="CDD" id="cd14742">
    <property type="entry name" value="PAAR_RHS"/>
    <property type="match status" value="1"/>
</dbReference>
<dbReference type="SUPFAM" id="SSF54060">
    <property type="entry name" value="His-Me finger endonucleases"/>
    <property type="match status" value="1"/>
</dbReference>
<dbReference type="PRINTS" id="PR00394">
    <property type="entry name" value="RHSPROTEIN"/>
</dbReference>
<dbReference type="InterPro" id="IPR045351">
    <property type="entry name" value="DUF6531"/>
</dbReference>
<dbReference type="PANTHER" id="PTHR32305">
    <property type="match status" value="1"/>
</dbReference>
<feature type="transmembrane region" description="Helical" evidence="10">
    <location>
        <begin position="168"/>
        <end position="190"/>
    </location>
</feature>
<dbReference type="Gene3D" id="2.60.200.60">
    <property type="match status" value="1"/>
</dbReference>
<dbReference type="Pfam" id="PF05488">
    <property type="entry name" value="PAAR_motif"/>
    <property type="match status" value="1"/>
</dbReference>
<dbReference type="Pfam" id="PF21431">
    <property type="entry name" value="Col-Pyo_DNase"/>
    <property type="match status" value="1"/>
</dbReference>
<keyword evidence="10" id="KW-0812">Transmembrane</keyword>
<dbReference type="NCBIfam" id="TIGR01643">
    <property type="entry name" value="YD_repeat_2x"/>
    <property type="match status" value="8"/>
</dbReference>
<dbReference type="Pfam" id="PF20148">
    <property type="entry name" value="DUF6531"/>
    <property type="match status" value="1"/>
</dbReference>
<dbReference type="Pfam" id="PF05593">
    <property type="entry name" value="RHS_repeat"/>
    <property type="match status" value="4"/>
</dbReference>
<evidence type="ECO:0000256" key="4">
    <source>
        <dbReference type="ARBA" id="ARBA00022737"/>
    </source>
</evidence>
<proteinExistence type="inferred from homology"/>
<keyword evidence="5" id="KW-0255">Endonuclease</keyword>
<dbReference type="InterPro" id="IPR056823">
    <property type="entry name" value="TEN-like_YD-shell"/>
</dbReference>
<dbReference type="InterPro" id="IPR008727">
    <property type="entry name" value="PAAR_motif"/>
</dbReference>
<gene>
    <name evidence="14" type="ORF">JHX88_05970</name>
</gene>
<feature type="transmembrane region" description="Helical" evidence="10">
    <location>
        <begin position="106"/>
        <end position="130"/>
    </location>
</feature>
<organism evidence="14 15">
    <name type="scientific">Paracoccus saliphilus</name>
    <dbReference type="NCBI Taxonomy" id="405559"/>
    <lineage>
        <taxon>Bacteria</taxon>
        <taxon>Pseudomonadati</taxon>
        <taxon>Pseudomonadota</taxon>
        <taxon>Alphaproteobacteria</taxon>
        <taxon>Rhodobacterales</taxon>
        <taxon>Paracoccaceae</taxon>
        <taxon>Paracoccus</taxon>
    </lineage>
</organism>
<evidence type="ECO:0000256" key="8">
    <source>
        <dbReference type="ARBA" id="ARBA00023048"/>
    </source>
</evidence>